<name>A0AB35IPJ8_9FIRM</name>
<organism evidence="1 2">
    <name type="scientific">Thomasclavelia ramosa</name>
    <dbReference type="NCBI Taxonomy" id="1547"/>
    <lineage>
        <taxon>Bacteria</taxon>
        <taxon>Bacillati</taxon>
        <taxon>Bacillota</taxon>
        <taxon>Erysipelotrichia</taxon>
        <taxon>Erysipelotrichales</taxon>
        <taxon>Coprobacillaceae</taxon>
        <taxon>Thomasclavelia</taxon>
    </lineage>
</organism>
<comment type="caution">
    <text evidence="1">The sequence shown here is derived from an EMBL/GenBank/DDBJ whole genome shotgun (WGS) entry which is preliminary data.</text>
</comment>
<gene>
    <name evidence="1" type="ORF">PM738_17145</name>
</gene>
<proteinExistence type="predicted"/>
<dbReference type="AlphaFoldDB" id="A0AB35IPJ8"/>
<accession>A0AB35IPJ8</accession>
<reference evidence="1" key="1">
    <citation type="submission" date="2023-01" db="EMBL/GenBank/DDBJ databases">
        <title>Human gut microbiome strain richness.</title>
        <authorList>
            <person name="Chen-Liaw A."/>
        </authorList>
    </citation>
    <scope>NUCLEOTIDE SEQUENCE</scope>
    <source>
        <strain evidence="1">1001217st2_G6_1001217B_191108</strain>
    </source>
</reference>
<feature type="non-terminal residue" evidence="1">
    <location>
        <position position="1"/>
    </location>
</feature>
<evidence type="ECO:0000313" key="2">
    <source>
        <dbReference type="Proteomes" id="UP001211987"/>
    </source>
</evidence>
<evidence type="ECO:0000313" key="1">
    <source>
        <dbReference type="EMBL" id="MDB7085533.1"/>
    </source>
</evidence>
<protein>
    <submittedName>
        <fullName evidence="1">Uncharacterized protein</fullName>
    </submittedName>
</protein>
<dbReference type="EMBL" id="JAQLKE010000042">
    <property type="protein sequence ID" value="MDB7085533.1"/>
    <property type="molecule type" value="Genomic_DNA"/>
</dbReference>
<sequence length="209" mass="22795">ETPEITMTETYSKIIFTAYFDDGEEMYSYVDKNTGKVYLNENEVIYKYNEGTQAEPTLPTISTYANIDSTPVNVVTGMSIDFAPLIEATAAIATSIALAHFGVTASSLLAKLGKTVLSKHWTSVVDIVFDGLIGAIGGYGVSKILNITFKYDLQRTRGLIYLNGGNVPVTGYRYANYRATIKVAGKSFSGSSGKYGGWWSSSKPYSVEY</sequence>
<dbReference type="Proteomes" id="UP001211987">
    <property type="component" value="Unassembled WGS sequence"/>
</dbReference>